<evidence type="ECO:0000313" key="2">
    <source>
        <dbReference type="Proteomes" id="UP000319716"/>
    </source>
</evidence>
<proteinExistence type="predicted"/>
<dbReference type="AlphaFoldDB" id="A0A4Y1ZAB1"/>
<name>A0A4Y1ZAB1_9BACL</name>
<dbReference type="Proteomes" id="UP000319716">
    <property type="component" value="Unassembled WGS sequence"/>
</dbReference>
<gene>
    <name evidence="1" type="ORF">NBRC111894_1556</name>
</gene>
<sequence>MRVKRVMDKQKKSFAPLKVYSELEETYQHHTLTQAKKRFPSIYRIPVNGMTNIGIIDEHKLRFSGLSIRDVFISGSIKYAPYFQIAVTTFQKRMTFSTNFYGTNEDKAFIDSFITDLINHLPIQS</sequence>
<evidence type="ECO:0000313" key="1">
    <source>
        <dbReference type="EMBL" id="GAY76002.1"/>
    </source>
</evidence>
<reference evidence="1 2" key="1">
    <citation type="submission" date="2017-11" db="EMBL/GenBank/DDBJ databases">
        <title>Draft Genome Sequence of Sporolactobacillus inulinus NBRC 111894 Isolated from Koso, a Japanese Sugar-Vegetable Fermented Beverage.</title>
        <authorList>
            <person name="Chiou T.Y."/>
            <person name="Oshima K."/>
            <person name="Suda W."/>
            <person name="Hattori M."/>
            <person name="Takahashi T."/>
        </authorList>
    </citation>
    <scope>NUCLEOTIDE SEQUENCE [LARGE SCALE GENOMIC DNA]</scope>
    <source>
        <strain evidence="1 2">NBRC111894</strain>
    </source>
</reference>
<organism evidence="1 2">
    <name type="scientific">Sporolactobacillus inulinus</name>
    <dbReference type="NCBI Taxonomy" id="2078"/>
    <lineage>
        <taxon>Bacteria</taxon>
        <taxon>Bacillati</taxon>
        <taxon>Bacillota</taxon>
        <taxon>Bacilli</taxon>
        <taxon>Bacillales</taxon>
        <taxon>Sporolactobacillaceae</taxon>
        <taxon>Sporolactobacillus</taxon>
    </lineage>
</organism>
<dbReference type="EMBL" id="BEXB01000010">
    <property type="protein sequence ID" value="GAY76002.1"/>
    <property type="molecule type" value="Genomic_DNA"/>
</dbReference>
<accession>A0A4Y1ZAB1</accession>
<comment type="caution">
    <text evidence="1">The sequence shown here is derived from an EMBL/GenBank/DDBJ whole genome shotgun (WGS) entry which is preliminary data.</text>
</comment>
<protein>
    <submittedName>
        <fullName evidence="1">SideroPhore/Surfactin synthetase related protein</fullName>
    </submittedName>
</protein>